<dbReference type="CDD" id="cd00093">
    <property type="entry name" value="HTH_XRE"/>
    <property type="match status" value="1"/>
</dbReference>
<dbReference type="AlphaFoldDB" id="A0A6C2TWQ7"/>
<sequence length="149" mass="17211">MSLMNELKTEIGRLARKEIKKELEPIKRVNAAQRKLIANLRRDVTELQSEIAWLQKASDKPLPVQADDESAQNFWISGKGVLSLRKRLGITQMELAKLADVSHQTVVRWEKTSGKIPFRNKLTPPRMQQIRAMDKRSAWAELEKEPKKK</sequence>
<evidence type="ECO:0000259" key="2">
    <source>
        <dbReference type="PROSITE" id="PS50943"/>
    </source>
</evidence>
<proteinExistence type="predicted"/>
<dbReference type="RefSeq" id="WP_136077814.1">
    <property type="nucleotide sequence ID" value="NZ_CAAHFG010000001.1"/>
</dbReference>
<gene>
    <name evidence="3" type="ORF">PDESU_00671</name>
</gene>
<feature type="domain" description="HTH cro/C1-type" evidence="2">
    <location>
        <begin position="81"/>
        <end position="111"/>
    </location>
</feature>
<name>A0A6C2TWQ7_PONDE</name>
<organism evidence="3 4">
    <name type="scientific">Pontiella desulfatans</name>
    <dbReference type="NCBI Taxonomy" id="2750659"/>
    <lineage>
        <taxon>Bacteria</taxon>
        <taxon>Pseudomonadati</taxon>
        <taxon>Kiritimatiellota</taxon>
        <taxon>Kiritimatiellia</taxon>
        <taxon>Kiritimatiellales</taxon>
        <taxon>Pontiellaceae</taxon>
        <taxon>Pontiella</taxon>
    </lineage>
</organism>
<dbReference type="SUPFAM" id="SSF47413">
    <property type="entry name" value="lambda repressor-like DNA-binding domains"/>
    <property type="match status" value="1"/>
</dbReference>
<dbReference type="InterPro" id="IPR010982">
    <property type="entry name" value="Lambda_DNA-bd_dom_sf"/>
</dbReference>
<reference evidence="3 4" key="1">
    <citation type="submission" date="2019-04" db="EMBL/GenBank/DDBJ databases">
        <authorList>
            <person name="Van Vliet M D."/>
        </authorList>
    </citation>
    <scope>NUCLEOTIDE SEQUENCE [LARGE SCALE GENOMIC DNA]</scope>
    <source>
        <strain evidence="3 4">F1</strain>
    </source>
</reference>
<dbReference type="InterPro" id="IPR001387">
    <property type="entry name" value="Cro/C1-type_HTH"/>
</dbReference>
<dbReference type="PROSITE" id="PS50943">
    <property type="entry name" value="HTH_CROC1"/>
    <property type="match status" value="1"/>
</dbReference>
<dbReference type="Proteomes" id="UP000366872">
    <property type="component" value="Unassembled WGS sequence"/>
</dbReference>
<evidence type="ECO:0000313" key="3">
    <source>
        <dbReference type="EMBL" id="VGO12120.1"/>
    </source>
</evidence>
<evidence type="ECO:0000313" key="4">
    <source>
        <dbReference type="Proteomes" id="UP000366872"/>
    </source>
</evidence>
<dbReference type="EMBL" id="CAAHFG010000001">
    <property type="protein sequence ID" value="VGO12120.1"/>
    <property type="molecule type" value="Genomic_DNA"/>
</dbReference>
<dbReference type="Gene3D" id="1.10.260.40">
    <property type="entry name" value="lambda repressor-like DNA-binding domains"/>
    <property type="match status" value="1"/>
</dbReference>
<keyword evidence="4" id="KW-1185">Reference proteome</keyword>
<accession>A0A6C2TWQ7</accession>
<protein>
    <recommendedName>
        <fullName evidence="2">HTH cro/C1-type domain-containing protein</fullName>
    </recommendedName>
</protein>
<dbReference type="Pfam" id="PF01381">
    <property type="entry name" value="HTH_3"/>
    <property type="match status" value="1"/>
</dbReference>
<keyword evidence="1" id="KW-0175">Coiled coil</keyword>
<feature type="coiled-coil region" evidence="1">
    <location>
        <begin position="30"/>
        <end position="57"/>
    </location>
</feature>
<evidence type="ECO:0000256" key="1">
    <source>
        <dbReference type="SAM" id="Coils"/>
    </source>
</evidence>
<dbReference type="GO" id="GO:0003677">
    <property type="term" value="F:DNA binding"/>
    <property type="evidence" value="ECO:0007669"/>
    <property type="project" value="InterPro"/>
</dbReference>